<reference evidence="3" key="1">
    <citation type="journal article" date="2022" name="Front. Plant Sci.">
        <title>Agronomic efficiency and genome mining analysis of the wheat-biostimulant rhizospheric bacterium Pseudomonas pergaminensis sp. nov. strain 1008T.</title>
        <authorList>
            <person name="Diaz M."/>
            <person name="Bach T."/>
            <person name="Gonzalez Anta G."/>
            <person name="Agaras B."/>
            <person name="Wibberg D."/>
            <person name="Noguera F."/>
            <person name="Canciani W."/>
            <person name="Valverde C."/>
        </authorList>
    </citation>
    <scope>NUCLEOTIDE SEQUENCE</scope>
    <source>
        <strain evidence="3">1008</strain>
    </source>
</reference>
<evidence type="ECO:0000313" key="2">
    <source>
        <dbReference type="EMBL" id="MFK9002859.1"/>
    </source>
</evidence>
<dbReference type="InterPro" id="IPR009081">
    <property type="entry name" value="PP-bd_ACP"/>
</dbReference>
<dbReference type="Proteomes" id="UP001623008">
    <property type="component" value="Unassembled WGS sequence"/>
</dbReference>
<protein>
    <submittedName>
        <fullName evidence="3">Acyl carrier protein</fullName>
    </submittedName>
</protein>
<reference evidence="2 5" key="3">
    <citation type="submission" date="2024-11" db="EMBL/GenBank/DDBJ databases">
        <authorList>
            <person name="Lucas J.A."/>
        </authorList>
    </citation>
    <scope>NUCLEOTIDE SEQUENCE [LARGE SCALE GENOMIC DNA]</scope>
    <source>
        <strain evidence="2 5">Z 7.15</strain>
    </source>
</reference>
<dbReference type="SUPFAM" id="SSF47336">
    <property type="entry name" value="ACP-like"/>
    <property type="match status" value="1"/>
</dbReference>
<gene>
    <name evidence="2" type="ORF">ACJEBJ_01845</name>
    <name evidence="3" type="ORF">KUA23_18650</name>
</gene>
<dbReference type="Gene3D" id="1.10.1200.10">
    <property type="entry name" value="ACP-like"/>
    <property type="match status" value="1"/>
</dbReference>
<dbReference type="KEGG" id="ppeg:KUA23_18650"/>
<dbReference type="RefSeq" id="WP_100490329.1">
    <property type="nucleotide sequence ID" value="NZ_CP078013.2"/>
</dbReference>
<keyword evidence="5" id="KW-1185">Reference proteome</keyword>
<dbReference type="EMBL" id="CP078013">
    <property type="protein sequence ID" value="USV99077.1"/>
    <property type="molecule type" value="Genomic_DNA"/>
</dbReference>
<organism evidence="3 4">
    <name type="scientific">Pseudomonas pergaminensis</name>
    <dbReference type="NCBI Taxonomy" id="2853159"/>
    <lineage>
        <taxon>Bacteria</taxon>
        <taxon>Pseudomonadati</taxon>
        <taxon>Pseudomonadota</taxon>
        <taxon>Gammaproteobacteria</taxon>
        <taxon>Pseudomonadales</taxon>
        <taxon>Pseudomonadaceae</taxon>
        <taxon>Pseudomonas</taxon>
    </lineage>
</organism>
<dbReference type="Proteomes" id="UP001056907">
    <property type="component" value="Chromosome"/>
</dbReference>
<dbReference type="EMBL" id="JBJHQF010000002">
    <property type="protein sequence ID" value="MFK9002859.1"/>
    <property type="molecule type" value="Genomic_DNA"/>
</dbReference>
<dbReference type="Pfam" id="PF00550">
    <property type="entry name" value="PP-binding"/>
    <property type="match status" value="1"/>
</dbReference>
<reference evidence="3" key="2">
    <citation type="submission" date="2024-04" db="EMBL/GenBank/DDBJ databases">
        <authorList>
            <person name="Diaz M."/>
            <person name="Bach T."/>
            <person name="Gonzalez Anta G."/>
            <person name="Agaras B."/>
            <person name="Wibberg D."/>
            <person name="Noguera F."/>
            <person name="Canciani W."/>
            <person name="Ybarra T."/>
            <person name="Nunez M.L."/>
            <person name="Valverde C."/>
        </authorList>
    </citation>
    <scope>NUCLEOTIDE SEQUENCE</scope>
    <source>
        <strain evidence="3">1008</strain>
    </source>
</reference>
<dbReference type="AlphaFoldDB" id="A0ABD7TBV2"/>
<name>A0ABD7TBV2_9PSED</name>
<dbReference type="InterPro" id="IPR036736">
    <property type="entry name" value="ACP-like_sf"/>
</dbReference>
<accession>A0ABD7TBV2</accession>
<evidence type="ECO:0000313" key="3">
    <source>
        <dbReference type="EMBL" id="USV99077.1"/>
    </source>
</evidence>
<sequence length="94" mass="10814">MTNVSTVKDDIRTALETLLGPEVRSIGADESFRDFIGERFDSLMAVEVVTTIEERFGIEVDYVGDDVRYWFETLEKMEQFVKERLEDTATLQAV</sequence>
<dbReference type="PROSITE" id="PS50075">
    <property type="entry name" value="CARRIER"/>
    <property type="match status" value="1"/>
</dbReference>
<evidence type="ECO:0000313" key="5">
    <source>
        <dbReference type="Proteomes" id="UP001623008"/>
    </source>
</evidence>
<proteinExistence type="predicted"/>
<feature type="domain" description="Carrier" evidence="1">
    <location>
        <begin position="2"/>
        <end position="85"/>
    </location>
</feature>
<evidence type="ECO:0000259" key="1">
    <source>
        <dbReference type="PROSITE" id="PS50075"/>
    </source>
</evidence>
<evidence type="ECO:0000313" key="4">
    <source>
        <dbReference type="Proteomes" id="UP001056907"/>
    </source>
</evidence>